<proteinExistence type="predicted"/>
<reference evidence="1 2" key="1">
    <citation type="journal article" date="2014" name="BMC Genomics">
        <title>Genomic comparison of sporeforming bacilli isolated from milk.</title>
        <authorList>
            <person name="Moreno Switt A.I."/>
            <person name="Andrus A.D."/>
            <person name="Ranieri M.L."/>
            <person name="Orsi R.H."/>
            <person name="Ivy R."/>
            <person name="den Bakker H.C."/>
            <person name="Martin N.H."/>
            <person name="Wiedmann M."/>
            <person name="Boor K.J."/>
        </authorList>
    </citation>
    <scope>NUCLEOTIDE SEQUENCE [LARGE SCALE GENOMIC DNA]</scope>
    <source>
        <strain evidence="1 2">FSL R5-213</strain>
    </source>
</reference>
<dbReference type="Proteomes" id="UP000019062">
    <property type="component" value="Unassembled WGS sequence"/>
</dbReference>
<evidence type="ECO:0000313" key="1">
    <source>
        <dbReference type="EMBL" id="ETT85264.1"/>
    </source>
</evidence>
<gene>
    <name evidence="1" type="ORF">C176_11224</name>
</gene>
<name>W4EYG1_9BACL</name>
<dbReference type="EMBL" id="ASQA01000018">
    <property type="protein sequence ID" value="ETT85264.1"/>
    <property type="molecule type" value="Genomic_DNA"/>
</dbReference>
<sequence length="66" mass="7255">MSEIEQAVNHRTIIVGTIKRFGYTTALEKQFESHLSTIMSLTGLCRGKAADYAIEVDGRLNVQGKG</sequence>
<keyword evidence="2" id="KW-1185">Reference proteome</keyword>
<comment type="caution">
    <text evidence="1">The sequence shown here is derived from an EMBL/GenBank/DDBJ whole genome shotgun (WGS) entry which is preliminary data.</text>
</comment>
<organism evidence="1 2">
    <name type="scientific">Viridibacillus arenosi FSL R5-213</name>
    <dbReference type="NCBI Taxonomy" id="1227360"/>
    <lineage>
        <taxon>Bacteria</taxon>
        <taxon>Bacillati</taxon>
        <taxon>Bacillota</taxon>
        <taxon>Bacilli</taxon>
        <taxon>Bacillales</taxon>
        <taxon>Caryophanaceae</taxon>
        <taxon>Viridibacillus</taxon>
    </lineage>
</organism>
<dbReference type="RefSeq" id="WP_038184671.1">
    <property type="nucleotide sequence ID" value="NZ_ASQA01000018.1"/>
</dbReference>
<accession>W4EYG1</accession>
<protein>
    <submittedName>
        <fullName evidence="1">Uncharacterized protein</fullName>
    </submittedName>
</protein>
<evidence type="ECO:0000313" key="2">
    <source>
        <dbReference type="Proteomes" id="UP000019062"/>
    </source>
</evidence>
<dbReference type="AlphaFoldDB" id="W4EYG1"/>